<dbReference type="SUPFAM" id="SSF47413">
    <property type="entry name" value="lambda repressor-like DNA-binding domains"/>
    <property type="match status" value="1"/>
</dbReference>
<dbReference type="PANTHER" id="PTHR10629:SF52">
    <property type="entry name" value="DNA (CYTOSINE-5)-METHYLTRANSFERASE 1"/>
    <property type="match status" value="1"/>
</dbReference>
<dbReference type="PROSITE" id="PS50943">
    <property type="entry name" value="HTH_CROC1"/>
    <property type="match status" value="1"/>
</dbReference>
<dbReference type="GO" id="GO:0003886">
    <property type="term" value="F:DNA (cytosine-5-)-methyltransferase activity"/>
    <property type="evidence" value="ECO:0007669"/>
    <property type="project" value="UniProtKB-EC"/>
</dbReference>
<evidence type="ECO:0000256" key="1">
    <source>
        <dbReference type="ARBA" id="ARBA00022603"/>
    </source>
</evidence>
<dbReference type="InterPro" id="IPR029063">
    <property type="entry name" value="SAM-dependent_MTases_sf"/>
</dbReference>
<evidence type="ECO:0000313" key="9">
    <source>
        <dbReference type="EMBL" id="MCC2199191.1"/>
    </source>
</evidence>
<comment type="caution">
    <text evidence="9">The sequence shown here is derived from an EMBL/GenBank/DDBJ whole genome shotgun (WGS) entry which is preliminary data.</text>
</comment>
<sequence length="468" mass="52357">MCYADLKAKRLKYHISQSKLAVASGYTKAAISSWERNKVIPSPYDLEKLNAILTQLIDAINAGTLNIQKKSIRPSQFASHALPKNIKSPEEYKSLLSAYSPLSYNPYRAKLSELYKCAQCPKSSASPKAIALFSGCGGMSLGFASAGFNVIGHVEIDESACQIYHHNFPHSTLLAHDICSITDKDLFSWQQQYGPIDLIIGGPPCQGFSLAGKRDPEDVRNQLYKYYVHIVSVLRPKIFVMENVRLLTSMKTSDGELFIDCILRAFSSTGYSITRHEINASDYGVPQTRERLFLVGVRSDLNKKFIFPDSIPSDTQKLTFRDATFDLPFLESGESSLDPLHWSISHPTHVIQWLKNVPEGHSAHENIDPALRPPSGFNTTYKRIRWDEPCSTISTNFSMISGCRNVHPSSTRSLTIREATRAQSFPDEFIFTGKWGDIRRAIGNAVPPILAACIAKALYQQFFDIKSF</sequence>
<dbReference type="Gene3D" id="1.10.260.40">
    <property type="entry name" value="lambda repressor-like DNA-binding domains"/>
    <property type="match status" value="1"/>
</dbReference>
<dbReference type="Pfam" id="PF01381">
    <property type="entry name" value="HTH_3"/>
    <property type="match status" value="1"/>
</dbReference>
<dbReference type="PROSITE" id="PS51679">
    <property type="entry name" value="SAM_MT_C5"/>
    <property type="match status" value="1"/>
</dbReference>
<comment type="similarity">
    <text evidence="5 6">Belongs to the class I-like SAM-binding methyltransferase superfamily. C5-methyltransferase family.</text>
</comment>
<gene>
    <name evidence="9" type="primary">dcm</name>
    <name evidence="9" type="ORF">LKD23_05370</name>
</gene>
<dbReference type="NCBIfam" id="TIGR00675">
    <property type="entry name" value="dcm"/>
    <property type="match status" value="1"/>
</dbReference>
<protein>
    <recommendedName>
        <fullName evidence="7">Cytosine-specific methyltransferase</fullName>
        <ecNumber evidence="7">2.1.1.37</ecNumber>
    </recommendedName>
</protein>
<proteinExistence type="inferred from homology"/>
<evidence type="ECO:0000256" key="6">
    <source>
        <dbReference type="RuleBase" id="RU000416"/>
    </source>
</evidence>
<evidence type="ECO:0000256" key="2">
    <source>
        <dbReference type="ARBA" id="ARBA00022679"/>
    </source>
</evidence>
<dbReference type="CDD" id="cd00093">
    <property type="entry name" value="HTH_XRE"/>
    <property type="match status" value="1"/>
</dbReference>
<dbReference type="InterPro" id="IPR001525">
    <property type="entry name" value="C5_MeTfrase"/>
</dbReference>
<dbReference type="PROSITE" id="PS00094">
    <property type="entry name" value="C5_MTASE_1"/>
    <property type="match status" value="1"/>
</dbReference>
<evidence type="ECO:0000259" key="8">
    <source>
        <dbReference type="PROSITE" id="PS50943"/>
    </source>
</evidence>
<dbReference type="Proteomes" id="UP001430637">
    <property type="component" value="Unassembled WGS sequence"/>
</dbReference>
<keyword evidence="4" id="KW-0680">Restriction system</keyword>
<dbReference type="PANTHER" id="PTHR10629">
    <property type="entry name" value="CYTOSINE-SPECIFIC METHYLTRANSFERASE"/>
    <property type="match status" value="1"/>
</dbReference>
<evidence type="ECO:0000256" key="7">
    <source>
        <dbReference type="RuleBase" id="RU000417"/>
    </source>
</evidence>
<dbReference type="PRINTS" id="PR00105">
    <property type="entry name" value="C5METTRFRASE"/>
</dbReference>
<dbReference type="InterPro" id="IPR050390">
    <property type="entry name" value="C5-Methyltransferase"/>
</dbReference>
<dbReference type="EC" id="2.1.1.37" evidence="7"/>
<dbReference type="Gene3D" id="3.90.120.10">
    <property type="entry name" value="DNA Methylase, subunit A, domain 2"/>
    <property type="match status" value="1"/>
</dbReference>
<organism evidence="9 10">
    <name type="scientific">Faecalibacterium butyricigenerans</name>
    <dbReference type="NCBI Taxonomy" id="1851427"/>
    <lineage>
        <taxon>Bacteria</taxon>
        <taxon>Bacillati</taxon>
        <taxon>Bacillota</taxon>
        <taxon>Clostridia</taxon>
        <taxon>Eubacteriales</taxon>
        <taxon>Oscillospiraceae</taxon>
        <taxon>Faecalibacterium</taxon>
    </lineage>
</organism>
<dbReference type="InterPro" id="IPR001387">
    <property type="entry name" value="Cro/C1-type_HTH"/>
</dbReference>
<accession>A0ABS8F7P6</accession>
<dbReference type="PROSITE" id="PS00095">
    <property type="entry name" value="C5_MTASE_2"/>
    <property type="match status" value="1"/>
</dbReference>
<dbReference type="SMART" id="SM00530">
    <property type="entry name" value="HTH_XRE"/>
    <property type="match status" value="1"/>
</dbReference>
<name>A0ABS8F7P6_9FIRM</name>
<dbReference type="EMBL" id="JAJEQL010000009">
    <property type="protein sequence ID" value="MCC2199191.1"/>
    <property type="molecule type" value="Genomic_DNA"/>
</dbReference>
<dbReference type="GO" id="GO:0032259">
    <property type="term" value="P:methylation"/>
    <property type="evidence" value="ECO:0007669"/>
    <property type="project" value="UniProtKB-KW"/>
</dbReference>
<dbReference type="InterPro" id="IPR018117">
    <property type="entry name" value="C5_DNA_meth_AS"/>
</dbReference>
<dbReference type="SUPFAM" id="SSF53335">
    <property type="entry name" value="S-adenosyl-L-methionine-dependent methyltransferases"/>
    <property type="match status" value="1"/>
</dbReference>
<dbReference type="InterPro" id="IPR010982">
    <property type="entry name" value="Lambda_DNA-bd_dom_sf"/>
</dbReference>
<comment type="catalytic activity">
    <reaction evidence="7">
        <text>a 2'-deoxycytidine in DNA + S-adenosyl-L-methionine = a 5-methyl-2'-deoxycytidine in DNA + S-adenosyl-L-homocysteine + H(+)</text>
        <dbReference type="Rhea" id="RHEA:13681"/>
        <dbReference type="Rhea" id="RHEA-COMP:11369"/>
        <dbReference type="Rhea" id="RHEA-COMP:11370"/>
        <dbReference type="ChEBI" id="CHEBI:15378"/>
        <dbReference type="ChEBI" id="CHEBI:57856"/>
        <dbReference type="ChEBI" id="CHEBI:59789"/>
        <dbReference type="ChEBI" id="CHEBI:85452"/>
        <dbReference type="ChEBI" id="CHEBI:85454"/>
        <dbReference type="EC" id="2.1.1.37"/>
    </reaction>
</comment>
<keyword evidence="3 5" id="KW-0949">S-adenosyl-L-methionine</keyword>
<dbReference type="RefSeq" id="WP_227620768.1">
    <property type="nucleotide sequence ID" value="NZ_JAJEQL010000009.1"/>
</dbReference>
<evidence type="ECO:0000256" key="3">
    <source>
        <dbReference type="ARBA" id="ARBA00022691"/>
    </source>
</evidence>
<evidence type="ECO:0000256" key="4">
    <source>
        <dbReference type="ARBA" id="ARBA00022747"/>
    </source>
</evidence>
<keyword evidence="2 5" id="KW-0808">Transferase</keyword>
<feature type="domain" description="HTH cro/C1-type" evidence="8">
    <location>
        <begin position="6"/>
        <end position="60"/>
    </location>
</feature>
<evidence type="ECO:0000313" key="10">
    <source>
        <dbReference type="Proteomes" id="UP001430637"/>
    </source>
</evidence>
<keyword evidence="1 5" id="KW-0489">Methyltransferase</keyword>
<keyword evidence="10" id="KW-1185">Reference proteome</keyword>
<dbReference type="Gene3D" id="3.40.50.150">
    <property type="entry name" value="Vaccinia Virus protein VP39"/>
    <property type="match status" value="1"/>
</dbReference>
<dbReference type="InterPro" id="IPR031303">
    <property type="entry name" value="C5_meth_CS"/>
</dbReference>
<reference evidence="9" key="1">
    <citation type="submission" date="2021-10" db="EMBL/GenBank/DDBJ databases">
        <title>Anaerobic single-cell dispensing facilitates the cultivation of human gut bacteria.</title>
        <authorList>
            <person name="Afrizal A."/>
        </authorList>
    </citation>
    <scope>NUCLEOTIDE SEQUENCE</scope>
    <source>
        <strain evidence="9">CLA-AA-H233</strain>
    </source>
</reference>
<dbReference type="CDD" id="cd00315">
    <property type="entry name" value="Cyt_C5_DNA_methylase"/>
    <property type="match status" value="1"/>
</dbReference>
<evidence type="ECO:0000256" key="5">
    <source>
        <dbReference type="PROSITE-ProRule" id="PRU01016"/>
    </source>
</evidence>
<dbReference type="Pfam" id="PF00145">
    <property type="entry name" value="DNA_methylase"/>
    <property type="match status" value="1"/>
</dbReference>
<feature type="active site" evidence="5">
    <location>
        <position position="205"/>
    </location>
</feature>